<protein>
    <submittedName>
        <fullName evidence="2">Uncharacterized protein</fullName>
    </submittedName>
</protein>
<keyword evidence="3" id="KW-1185">Reference proteome</keyword>
<dbReference type="AlphaFoldDB" id="A0A448WZN7"/>
<gene>
    <name evidence="2" type="ORF">PXEA_LOCUS17804</name>
</gene>
<sequence>MARPIPTYRRVEYRHRDPEPRRDGLEGAESSRTDKPLAAEHGSPGPAGDSKEALIARPAPRPDFG</sequence>
<evidence type="ECO:0000256" key="1">
    <source>
        <dbReference type="SAM" id="MobiDB-lite"/>
    </source>
</evidence>
<name>A0A448WZN7_9PLAT</name>
<evidence type="ECO:0000313" key="3">
    <source>
        <dbReference type="Proteomes" id="UP000784294"/>
    </source>
</evidence>
<dbReference type="Proteomes" id="UP000784294">
    <property type="component" value="Unassembled WGS sequence"/>
</dbReference>
<evidence type="ECO:0000313" key="2">
    <source>
        <dbReference type="EMBL" id="VEL24364.1"/>
    </source>
</evidence>
<accession>A0A448WZN7</accession>
<dbReference type="EMBL" id="CAAALY010067333">
    <property type="protein sequence ID" value="VEL24364.1"/>
    <property type="molecule type" value="Genomic_DNA"/>
</dbReference>
<organism evidence="2 3">
    <name type="scientific">Protopolystoma xenopodis</name>
    <dbReference type="NCBI Taxonomy" id="117903"/>
    <lineage>
        <taxon>Eukaryota</taxon>
        <taxon>Metazoa</taxon>
        <taxon>Spiralia</taxon>
        <taxon>Lophotrochozoa</taxon>
        <taxon>Platyhelminthes</taxon>
        <taxon>Monogenea</taxon>
        <taxon>Polyopisthocotylea</taxon>
        <taxon>Polystomatidea</taxon>
        <taxon>Polystomatidae</taxon>
        <taxon>Protopolystoma</taxon>
    </lineage>
</organism>
<feature type="region of interest" description="Disordered" evidence="1">
    <location>
        <begin position="1"/>
        <end position="65"/>
    </location>
</feature>
<comment type="caution">
    <text evidence="2">The sequence shown here is derived from an EMBL/GenBank/DDBJ whole genome shotgun (WGS) entry which is preliminary data.</text>
</comment>
<reference evidence="2" key="1">
    <citation type="submission" date="2018-11" db="EMBL/GenBank/DDBJ databases">
        <authorList>
            <consortium name="Pathogen Informatics"/>
        </authorList>
    </citation>
    <scope>NUCLEOTIDE SEQUENCE</scope>
</reference>
<proteinExistence type="predicted"/>
<feature type="compositionally biased region" description="Basic and acidic residues" evidence="1">
    <location>
        <begin position="9"/>
        <end position="38"/>
    </location>
</feature>